<dbReference type="Gene3D" id="3.40.50.11540">
    <property type="entry name" value="NADH-ubiquinone oxidoreductase 51kDa subunit"/>
    <property type="match status" value="1"/>
</dbReference>
<dbReference type="FunFam" id="3.40.50.11540:FF:000001">
    <property type="entry name" value="NADH dehydrogenase [ubiquinone] flavoprotein 1, mitochondrial"/>
    <property type="match status" value="1"/>
</dbReference>
<protein>
    <recommendedName>
        <fullName evidence="6">NADH-ubiquinone oxidoreductase 51kDa subunit iron-sulphur binding domain-containing protein</fullName>
    </recommendedName>
</protein>
<feature type="domain" description="NADH-ubiquinone oxidoreductase 51kDa subunit iron-sulphur binding" evidence="6">
    <location>
        <begin position="329"/>
        <end position="374"/>
    </location>
</feature>
<dbReference type="Pfam" id="PF01512">
    <property type="entry name" value="Complex1_51K"/>
    <property type="match status" value="1"/>
</dbReference>
<dbReference type="InterPro" id="IPR001949">
    <property type="entry name" value="NADH-UbQ_OxRdtase_51kDa_CS"/>
</dbReference>
<keyword evidence="3" id="KW-0479">Metal-binding</keyword>
<accession>A0A1F6C5G4</accession>
<dbReference type="FunFam" id="1.20.1440.230:FF:000001">
    <property type="entry name" value="Mitochondrial NADH dehydrogenase flavoprotein 1"/>
    <property type="match status" value="1"/>
</dbReference>
<evidence type="ECO:0000313" key="7">
    <source>
        <dbReference type="EMBL" id="OGG44381.1"/>
    </source>
</evidence>
<organism evidence="7 8">
    <name type="scientific">Handelsmanbacteria sp. (strain RIFCSPLOWO2_12_FULL_64_10)</name>
    <dbReference type="NCBI Taxonomy" id="1817868"/>
    <lineage>
        <taxon>Bacteria</taxon>
        <taxon>Candidatus Handelsmaniibacteriota</taxon>
    </lineage>
</organism>
<evidence type="ECO:0000256" key="1">
    <source>
        <dbReference type="ARBA" id="ARBA00007523"/>
    </source>
</evidence>
<dbReference type="SMART" id="SM00928">
    <property type="entry name" value="NADH_4Fe-4S"/>
    <property type="match status" value="1"/>
</dbReference>
<dbReference type="InterPro" id="IPR019575">
    <property type="entry name" value="Nuop51_4Fe4S-bd"/>
</dbReference>
<dbReference type="GO" id="GO:0046872">
    <property type="term" value="F:metal ion binding"/>
    <property type="evidence" value="ECO:0007669"/>
    <property type="project" value="UniProtKB-KW"/>
</dbReference>
<evidence type="ECO:0000256" key="2">
    <source>
        <dbReference type="ARBA" id="ARBA00022485"/>
    </source>
</evidence>
<keyword evidence="4" id="KW-0408">Iron</keyword>
<name>A0A1F6C5G4_HANXR</name>
<evidence type="ECO:0000259" key="6">
    <source>
        <dbReference type="SMART" id="SM00928"/>
    </source>
</evidence>
<dbReference type="Gene3D" id="1.20.1440.230">
    <property type="entry name" value="NADH-ubiquinone oxidoreductase 51kDa subunit, iron-sulphur binding domain"/>
    <property type="match status" value="1"/>
</dbReference>
<dbReference type="InterPro" id="IPR037225">
    <property type="entry name" value="Nuo51_FMN-bd_sf"/>
</dbReference>
<dbReference type="SUPFAM" id="SSF142019">
    <property type="entry name" value="Nqo1 FMN-binding domain-like"/>
    <property type="match status" value="1"/>
</dbReference>
<dbReference type="SUPFAM" id="SSF140490">
    <property type="entry name" value="Nqo1C-terminal domain-like"/>
    <property type="match status" value="1"/>
</dbReference>
<dbReference type="Proteomes" id="UP000178606">
    <property type="component" value="Unassembled WGS sequence"/>
</dbReference>
<dbReference type="SUPFAM" id="SSF142984">
    <property type="entry name" value="Nqo1 middle domain-like"/>
    <property type="match status" value="1"/>
</dbReference>
<dbReference type="Pfam" id="PF22461">
    <property type="entry name" value="SLBB_2"/>
    <property type="match status" value="1"/>
</dbReference>
<dbReference type="AlphaFoldDB" id="A0A1F6C5G4"/>
<evidence type="ECO:0000256" key="5">
    <source>
        <dbReference type="ARBA" id="ARBA00023014"/>
    </source>
</evidence>
<dbReference type="GO" id="GO:0051539">
    <property type="term" value="F:4 iron, 4 sulfur cluster binding"/>
    <property type="evidence" value="ECO:0007669"/>
    <property type="project" value="UniProtKB-KW"/>
</dbReference>
<keyword evidence="5" id="KW-0411">Iron-sulfur</keyword>
<dbReference type="GO" id="GO:0008137">
    <property type="term" value="F:NADH dehydrogenase (ubiquinone) activity"/>
    <property type="evidence" value="ECO:0007669"/>
    <property type="project" value="InterPro"/>
</dbReference>
<evidence type="ECO:0000256" key="3">
    <source>
        <dbReference type="ARBA" id="ARBA00022723"/>
    </source>
</evidence>
<gene>
    <name evidence="7" type="ORF">A3F84_00975</name>
</gene>
<evidence type="ECO:0000313" key="8">
    <source>
        <dbReference type="Proteomes" id="UP000178606"/>
    </source>
</evidence>
<comment type="caution">
    <text evidence="7">The sequence shown here is derived from an EMBL/GenBank/DDBJ whole genome shotgun (WGS) entry which is preliminary data.</text>
</comment>
<dbReference type="GO" id="GO:0010181">
    <property type="term" value="F:FMN binding"/>
    <property type="evidence" value="ECO:0007669"/>
    <property type="project" value="InterPro"/>
</dbReference>
<dbReference type="InterPro" id="IPR037207">
    <property type="entry name" value="Nuop51_4Fe4S-bd_sf"/>
</dbReference>
<sequence length="435" mass="47719">MILKDADVPNIQDIEVYIANGGYRAAEKALKTMTPDEVIKEVQDSGLAGRGGAWFPTGTKWSFMPKEPKVPSYLCVNADESEPGTFKDRQLIEKNPHQLVEGTIIAAYAIRARAAYIYVRGEMAEGMRGIDRALAQAYARGYVGKNLFGKGYDLDIYTHPGAGAYICGEETGLMQSLEGKRAEPRVKPPFPAQRGIFGCPTTVNNVQTLSYVPHIIDNGAAWFKGIGNPKYPGTFIFCVSGHVRNPGLFEMELGAATMRQLIYEYAGGIRDGRELKAVIPGGASTLPMKPDQIDIVMSPDQFLLPGRGPFKGMFGTGGIIVIDETTCVVDMLLNLMQFFAHESCGQCTPCREGAPWVRDVVRRIEHGQGRPGDIDLLLNVADNVAGLLSPRYSTICLFGPAFSYPTQGTILAFREEFEEHIRQGRCPIQKDKGIR</sequence>
<keyword evidence="2" id="KW-0004">4Fe-4S</keyword>
<dbReference type="NCBIfam" id="NF010120">
    <property type="entry name" value="PRK13596.1"/>
    <property type="match status" value="1"/>
</dbReference>
<dbReference type="EMBL" id="MFKF01000405">
    <property type="protein sequence ID" value="OGG44381.1"/>
    <property type="molecule type" value="Genomic_DNA"/>
</dbReference>
<proteinExistence type="inferred from homology"/>
<dbReference type="InterPro" id="IPR054765">
    <property type="entry name" value="SLBB_dom"/>
</dbReference>
<comment type="similarity">
    <text evidence="1">Belongs to the complex I 51 kDa subunit family.</text>
</comment>
<dbReference type="PANTHER" id="PTHR43578:SF3">
    <property type="entry name" value="NADH-QUINONE OXIDOREDUCTASE SUBUNIT F"/>
    <property type="match status" value="1"/>
</dbReference>
<dbReference type="PROSITE" id="PS00645">
    <property type="entry name" value="COMPLEX1_51K_2"/>
    <property type="match status" value="1"/>
</dbReference>
<dbReference type="Gene3D" id="6.10.250.1450">
    <property type="match status" value="1"/>
</dbReference>
<dbReference type="PANTHER" id="PTHR43578">
    <property type="entry name" value="NADH-QUINONE OXIDOREDUCTASE SUBUNIT F"/>
    <property type="match status" value="1"/>
</dbReference>
<dbReference type="InterPro" id="IPR011538">
    <property type="entry name" value="Nuo51_FMN-bd"/>
</dbReference>
<reference evidence="7 8" key="1">
    <citation type="journal article" date="2016" name="Nat. Commun.">
        <title>Thousands of microbial genomes shed light on interconnected biogeochemical processes in an aquifer system.</title>
        <authorList>
            <person name="Anantharaman K."/>
            <person name="Brown C.T."/>
            <person name="Hug L.A."/>
            <person name="Sharon I."/>
            <person name="Castelle C.J."/>
            <person name="Probst A.J."/>
            <person name="Thomas B.C."/>
            <person name="Singh A."/>
            <person name="Wilkins M.J."/>
            <person name="Karaoz U."/>
            <person name="Brodie E.L."/>
            <person name="Williams K.H."/>
            <person name="Hubbard S.S."/>
            <person name="Banfield J.F."/>
        </authorList>
    </citation>
    <scope>NUCLEOTIDE SEQUENCE [LARGE SCALE GENOMIC DNA]</scope>
    <source>
        <strain evidence="8">RIFCSPLOWO2_12_FULL_64_10</strain>
    </source>
</reference>
<evidence type="ECO:0000256" key="4">
    <source>
        <dbReference type="ARBA" id="ARBA00023004"/>
    </source>
</evidence>
<dbReference type="Gene3D" id="3.10.20.600">
    <property type="match status" value="1"/>
</dbReference>
<dbReference type="Pfam" id="PF10589">
    <property type="entry name" value="NADH_4Fe-4S"/>
    <property type="match status" value="1"/>
</dbReference>